<feature type="region of interest" description="Disordered" evidence="2">
    <location>
        <begin position="114"/>
        <end position="166"/>
    </location>
</feature>
<dbReference type="RefSeq" id="XP_033379480.1">
    <property type="nucleotide sequence ID" value="XM_033523865.1"/>
</dbReference>
<sequence length="740" mass="81917">HSIPMTTIHHTPPPGASPFHIYEDSDDLGPPSPSEVYDDEMSFNSDPSLPSADEALPSIEDDYAEHDNENDHAGDLEPKPYRGSYTSRPSILSSAQKRHISAVTTTSFISSLPSEVSVASKPISSTNQSADSRYTPRKERPPFRNPSSVRAMQMSSPPPFASYDNPRERIKGTYKLATPSRIRVMPEWLIENYKILEEKLQDIVLMRRGVLIPHPRDEYDLLEERVLESLELKTPRLLKCGHFVPPADSEESSSDEDEETSVAGDSAGRGSRMSGGTLTVDEDVDKPAPSIDLDTSMCMDCHQHMKKPGKGVGLGSRKWDIKIYAANGLMRSGAWAAAWNEMERCDVEISPWIPIEVRKDLERKIKEEAEAKKRKELYQAELKRQVEEEAVRLKKLEEAAVEEKRLAEISIEAKLKAEEIELQRKDQHEAEEKLRFEAALKEKIDEATEVMRLQFESQALAEAASVAERFRALEGRVNKEAESRDAVSTLRSTSRRPRMEELSLGTLLKNYFVLLAKDQRNVFIVILSVVVVYLAMHLDPAVYMQLPASSLPHALPEDRLPDLVSSIVVTTTATTTATAIATSTTTVTHVERYSEIVHDMATSSPEIAISASAEPSPVFSSEGLIGDVPVNLEQEIETDAEAEAIEPSVVASASAWQDQVAATAALDLTDAAPPSSIPSPLPIDEPLFSPEPDEELHDISIFDKTTQKFLGQPMSSLDGVTCLKSYLPAELQAQPTDLLD</sequence>
<feature type="compositionally biased region" description="Acidic residues" evidence="2">
    <location>
        <begin position="248"/>
        <end position="260"/>
    </location>
</feature>
<feature type="compositionally biased region" description="Polar residues" evidence="2">
    <location>
        <begin position="145"/>
        <end position="155"/>
    </location>
</feature>
<accession>A0A6A5XE41</accession>
<organism evidence="3 4">
    <name type="scientific">Aaosphaeria arxii CBS 175.79</name>
    <dbReference type="NCBI Taxonomy" id="1450172"/>
    <lineage>
        <taxon>Eukaryota</taxon>
        <taxon>Fungi</taxon>
        <taxon>Dikarya</taxon>
        <taxon>Ascomycota</taxon>
        <taxon>Pezizomycotina</taxon>
        <taxon>Dothideomycetes</taxon>
        <taxon>Pleosporomycetidae</taxon>
        <taxon>Pleosporales</taxon>
        <taxon>Pleosporales incertae sedis</taxon>
        <taxon>Aaosphaeria</taxon>
    </lineage>
</organism>
<reference evidence="3" key="1">
    <citation type="journal article" date="2020" name="Stud. Mycol.">
        <title>101 Dothideomycetes genomes: a test case for predicting lifestyles and emergence of pathogens.</title>
        <authorList>
            <person name="Haridas S."/>
            <person name="Albert R."/>
            <person name="Binder M."/>
            <person name="Bloem J."/>
            <person name="Labutti K."/>
            <person name="Salamov A."/>
            <person name="Andreopoulos B."/>
            <person name="Baker S."/>
            <person name="Barry K."/>
            <person name="Bills G."/>
            <person name="Bluhm B."/>
            <person name="Cannon C."/>
            <person name="Castanera R."/>
            <person name="Culley D."/>
            <person name="Daum C."/>
            <person name="Ezra D."/>
            <person name="Gonzalez J."/>
            <person name="Henrissat B."/>
            <person name="Kuo A."/>
            <person name="Liang C."/>
            <person name="Lipzen A."/>
            <person name="Lutzoni F."/>
            <person name="Magnuson J."/>
            <person name="Mondo S."/>
            <person name="Nolan M."/>
            <person name="Ohm R."/>
            <person name="Pangilinan J."/>
            <person name="Park H.-J."/>
            <person name="Ramirez L."/>
            <person name="Alfaro M."/>
            <person name="Sun H."/>
            <person name="Tritt A."/>
            <person name="Yoshinaga Y."/>
            <person name="Zwiers L.-H."/>
            <person name="Turgeon B."/>
            <person name="Goodwin S."/>
            <person name="Spatafora J."/>
            <person name="Crous P."/>
            <person name="Grigoriev I."/>
        </authorList>
    </citation>
    <scope>NUCLEOTIDE SEQUENCE</scope>
    <source>
        <strain evidence="3">CBS 175.79</strain>
    </source>
</reference>
<name>A0A6A5XE41_9PLEO</name>
<evidence type="ECO:0000256" key="1">
    <source>
        <dbReference type="SAM" id="Coils"/>
    </source>
</evidence>
<dbReference type="AlphaFoldDB" id="A0A6A5XE41"/>
<feature type="compositionally biased region" description="Polar residues" evidence="2">
    <location>
        <begin position="122"/>
        <end position="132"/>
    </location>
</feature>
<feature type="region of interest" description="Disordered" evidence="2">
    <location>
        <begin position="1"/>
        <end position="88"/>
    </location>
</feature>
<keyword evidence="4" id="KW-1185">Reference proteome</keyword>
<feature type="compositionally biased region" description="Low complexity" evidence="2">
    <location>
        <begin position="1"/>
        <end position="10"/>
    </location>
</feature>
<dbReference type="Proteomes" id="UP000799778">
    <property type="component" value="Unassembled WGS sequence"/>
</dbReference>
<dbReference type="OrthoDB" id="5369448at2759"/>
<feature type="region of interest" description="Disordered" evidence="2">
    <location>
        <begin position="241"/>
        <end position="291"/>
    </location>
</feature>
<evidence type="ECO:0000313" key="3">
    <source>
        <dbReference type="EMBL" id="KAF2011141.1"/>
    </source>
</evidence>
<dbReference type="EMBL" id="ML978075">
    <property type="protein sequence ID" value="KAF2011141.1"/>
    <property type="molecule type" value="Genomic_DNA"/>
</dbReference>
<feature type="region of interest" description="Disordered" evidence="2">
    <location>
        <begin position="671"/>
        <end position="693"/>
    </location>
</feature>
<dbReference type="GeneID" id="54281262"/>
<evidence type="ECO:0008006" key="5">
    <source>
        <dbReference type="Google" id="ProtNLM"/>
    </source>
</evidence>
<feature type="coiled-coil region" evidence="1">
    <location>
        <begin position="358"/>
        <end position="406"/>
    </location>
</feature>
<evidence type="ECO:0000313" key="4">
    <source>
        <dbReference type="Proteomes" id="UP000799778"/>
    </source>
</evidence>
<gene>
    <name evidence="3" type="ORF">BU24DRAFT_355601</name>
</gene>
<protein>
    <recommendedName>
        <fullName evidence="5">Pathway-specific nitrogen regulator</fullName>
    </recommendedName>
</protein>
<keyword evidence="1" id="KW-0175">Coiled coil</keyword>
<feature type="compositionally biased region" description="Basic and acidic residues" evidence="2">
    <location>
        <begin position="65"/>
        <end position="80"/>
    </location>
</feature>
<feature type="non-terminal residue" evidence="3">
    <location>
        <position position="1"/>
    </location>
</feature>
<evidence type="ECO:0000256" key="2">
    <source>
        <dbReference type="SAM" id="MobiDB-lite"/>
    </source>
</evidence>
<proteinExistence type="predicted"/>